<dbReference type="RefSeq" id="WP_012799131.1">
    <property type="nucleotide sequence ID" value="NC_013165.1"/>
</dbReference>
<accession>C7N7Z5</accession>
<evidence type="ECO:0000313" key="3">
    <source>
        <dbReference type="Proteomes" id="UP000002026"/>
    </source>
</evidence>
<feature type="coiled-coil region" evidence="1">
    <location>
        <begin position="9"/>
        <end position="64"/>
    </location>
</feature>
<evidence type="ECO:0000313" key="2">
    <source>
        <dbReference type="EMBL" id="ACV23030.1"/>
    </source>
</evidence>
<organism evidence="2 3">
    <name type="scientific">Slackia heliotrinireducens (strain ATCC 29202 / DSM 20476 / NCTC 11029 / RHS 1)</name>
    <name type="common">Peptococcus heliotrinreducens</name>
    <dbReference type="NCBI Taxonomy" id="471855"/>
    <lineage>
        <taxon>Bacteria</taxon>
        <taxon>Bacillati</taxon>
        <taxon>Actinomycetota</taxon>
        <taxon>Coriobacteriia</taxon>
        <taxon>Eggerthellales</taxon>
        <taxon>Eggerthellaceae</taxon>
        <taxon>Slackia</taxon>
    </lineage>
</organism>
<keyword evidence="3" id="KW-1185">Reference proteome</keyword>
<proteinExistence type="predicted"/>
<dbReference type="AlphaFoldDB" id="C7N7Z5"/>
<keyword evidence="1" id="KW-0175">Coiled coil</keyword>
<name>C7N7Z5_SLAHD</name>
<reference evidence="2 3" key="1">
    <citation type="journal article" date="2009" name="Stand. Genomic Sci.">
        <title>Complete genome sequence of Slackia heliotrinireducens type strain (RHS 1).</title>
        <authorList>
            <person name="Pukall R."/>
            <person name="Lapidus A."/>
            <person name="Nolan M."/>
            <person name="Copeland A."/>
            <person name="Glavina Del Rio T."/>
            <person name="Lucas S."/>
            <person name="Chen F."/>
            <person name="Tice H."/>
            <person name="Cheng J.F."/>
            <person name="Chertkov O."/>
            <person name="Bruce D."/>
            <person name="Goodwin L."/>
            <person name="Kuske C."/>
            <person name="Brettin T."/>
            <person name="Detter J.C."/>
            <person name="Han C."/>
            <person name="Pitluck S."/>
            <person name="Pati A."/>
            <person name="Mavrommatis K."/>
            <person name="Ivanova N."/>
            <person name="Ovchinnikova G."/>
            <person name="Chen A."/>
            <person name="Palaniappan K."/>
            <person name="Schneider S."/>
            <person name="Rohde M."/>
            <person name="Chain P."/>
            <person name="D'haeseleer P."/>
            <person name="Goker M."/>
            <person name="Bristow J."/>
            <person name="Eisen J.A."/>
            <person name="Markowitz V."/>
            <person name="Kyrpides N.C."/>
            <person name="Klenk H.P."/>
            <person name="Hugenholtz P."/>
        </authorList>
    </citation>
    <scope>NUCLEOTIDE SEQUENCE [LARGE SCALE GENOMIC DNA]</scope>
    <source>
        <strain evidence="3">ATCC 29202 / DSM 20476 / NCTC 11029 / RHS 1</strain>
    </source>
</reference>
<dbReference type="KEGG" id="shi:Shel_20160"/>
<evidence type="ECO:0000256" key="1">
    <source>
        <dbReference type="SAM" id="Coils"/>
    </source>
</evidence>
<sequence length="128" mass="15096">MARKRVTTQAQYDKKIEKQQERVDKAKAKLDDIQPKYDDAKKAYEKELADLEDLEAAKARSFNEIMIDYMKNHKHKNSDETYYESFQKTIEEQYGTDFFSSTVVDMAQEKKNRRRAGIAEKKEADAEE</sequence>
<dbReference type="EMBL" id="CP001684">
    <property type="protein sequence ID" value="ACV23030.1"/>
    <property type="molecule type" value="Genomic_DNA"/>
</dbReference>
<dbReference type="Proteomes" id="UP000002026">
    <property type="component" value="Chromosome"/>
</dbReference>
<dbReference type="HOGENOM" id="CLU_1958119_0_0_11"/>
<protein>
    <submittedName>
        <fullName evidence="2">Uncharacterized protein</fullName>
    </submittedName>
</protein>
<gene>
    <name evidence="2" type="ordered locus">Shel_20160</name>
</gene>